<sequence length="408" mass="45853">MSLSLAERFKAIIYSPRSLSFFISLIKVLGEAYLGSSLSELAPLFASQRAEGWHPLFIFVYKTSMGKGQSLRKIKRNRAQKKGAVREEKRRIAEKEITDGASASSSFPSILTSGGSDQYDVFLSFRGSDTHNGFTDHLYRSLISVGTVPISVFRDDNSLAIGKDFNSEILDAITRSKILIPFISENYASSKWCLRELVCIMDYRKSMSHIVLPIFYKVLPSDVRHLNGNFGEAFRSCKKRFDKEDIQEGQRALTEVSNLNGWESEKFAKGQEGKLVEEVTKTILSKLRCQSQLDVPKHLVGVYDHVNKIRNWVDVPASHARMIGIYGMGGIGKTTLAKVIYNELSNIFVDRSFLPDIRETANNNGIPYLQNLLIKEILQIENAVCKVDDGINMIKSRFKGKKGSHSFG</sequence>
<dbReference type="InterPro" id="IPR035897">
    <property type="entry name" value="Toll_tir_struct_dom_sf"/>
</dbReference>
<evidence type="ECO:0000256" key="1">
    <source>
        <dbReference type="ARBA" id="ARBA00023027"/>
    </source>
</evidence>
<dbReference type="InterPro" id="IPR000157">
    <property type="entry name" value="TIR_dom"/>
</dbReference>
<dbReference type="FunFam" id="3.40.50.10140:FF:000007">
    <property type="entry name" value="Disease resistance protein (TIR-NBS-LRR class)"/>
    <property type="match status" value="1"/>
</dbReference>
<reference evidence="3 4" key="1">
    <citation type="submission" date="2024-11" db="EMBL/GenBank/DDBJ databases">
        <title>Chromosome-level genome assembly of Eucalyptus globulus Labill. provides insights into its genome evolution.</title>
        <authorList>
            <person name="Li X."/>
        </authorList>
    </citation>
    <scope>NUCLEOTIDE SEQUENCE [LARGE SCALE GENOMIC DNA]</scope>
    <source>
        <strain evidence="3">CL2024</strain>
        <tissue evidence="3">Fresh tender leaves</tissue>
    </source>
</reference>
<evidence type="ECO:0000313" key="4">
    <source>
        <dbReference type="Proteomes" id="UP001634007"/>
    </source>
</evidence>
<evidence type="ECO:0000259" key="2">
    <source>
        <dbReference type="PROSITE" id="PS50104"/>
    </source>
</evidence>
<dbReference type="SUPFAM" id="SSF52200">
    <property type="entry name" value="Toll/Interleukin receptor TIR domain"/>
    <property type="match status" value="1"/>
</dbReference>
<dbReference type="SUPFAM" id="SSF52540">
    <property type="entry name" value="P-loop containing nucleoside triphosphate hydrolases"/>
    <property type="match status" value="1"/>
</dbReference>
<dbReference type="AlphaFoldDB" id="A0ABD3LE99"/>
<dbReference type="InterPro" id="IPR002182">
    <property type="entry name" value="NB-ARC"/>
</dbReference>
<name>A0ABD3LE99_EUCGL</name>
<dbReference type="PROSITE" id="PS50104">
    <property type="entry name" value="TIR"/>
    <property type="match status" value="1"/>
</dbReference>
<keyword evidence="4" id="KW-1185">Reference proteome</keyword>
<dbReference type="InterPro" id="IPR044974">
    <property type="entry name" value="Disease_R_plants"/>
</dbReference>
<dbReference type="Gene3D" id="3.40.50.300">
    <property type="entry name" value="P-loop containing nucleotide triphosphate hydrolases"/>
    <property type="match status" value="1"/>
</dbReference>
<dbReference type="InterPro" id="IPR027417">
    <property type="entry name" value="P-loop_NTPase"/>
</dbReference>
<dbReference type="Proteomes" id="UP001634007">
    <property type="component" value="Unassembled WGS sequence"/>
</dbReference>
<dbReference type="Pfam" id="PF01582">
    <property type="entry name" value="TIR"/>
    <property type="match status" value="1"/>
</dbReference>
<dbReference type="Gene3D" id="3.40.50.10140">
    <property type="entry name" value="Toll/interleukin-1 receptor homology (TIR) domain"/>
    <property type="match status" value="1"/>
</dbReference>
<organism evidence="3 4">
    <name type="scientific">Eucalyptus globulus</name>
    <name type="common">Tasmanian blue gum</name>
    <dbReference type="NCBI Taxonomy" id="34317"/>
    <lineage>
        <taxon>Eukaryota</taxon>
        <taxon>Viridiplantae</taxon>
        <taxon>Streptophyta</taxon>
        <taxon>Embryophyta</taxon>
        <taxon>Tracheophyta</taxon>
        <taxon>Spermatophyta</taxon>
        <taxon>Magnoliopsida</taxon>
        <taxon>eudicotyledons</taxon>
        <taxon>Gunneridae</taxon>
        <taxon>Pentapetalae</taxon>
        <taxon>rosids</taxon>
        <taxon>malvids</taxon>
        <taxon>Myrtales</taxon>
        <taxon>Myrtaceae</taxon>
        <taxon>Myrtoideae</taxon>
        <taxon>Eucalypteae</taxon>
        <taxon>Eucalyptus</taxon>
    </lineage>
</organism>
<dbReference type="Pfam" id="PF00931">
    <property type="entry name" value="NB-ARC"/>
    <property type="match status" value="1"/>
</dbReference>
<protein>
    <recommendedName>
        <fullName evidence="2">TIR domain-containing protein</fullName>
    </recommendedName>
</protein>
<gene>
    <name evidence="3" type="ORF">ACJRO7_011160</name>
</gene>
<keyword evidence="1" id="KW-0520">NAD</keyword>
<dbReference type="PANTHER" id="PTHR11017">
    <property type="entry name" value="LEUCINE-RICH REPEAT-CONTAINING PROTEIN"/>
    <property type="match status" value="1"/>
</dbReference>
<dbReference type="SMART" id="SM00255">
    <property type="entry name" value="TIR"/>
    <property type="match status" value="1"/>
</dbReference>
<evidence type="ECO:0000313" key="3">
    <source>
        <dbReference type="EMBL" id="KAL3750138.1"/>
    </source>
</evidence>
<proteinExistence type="predicted"/>
<dbReference type="PANTHER" id="PTHR11017:SF570">
    <property type="entry name" value="DISEASE RESISTANCE PROTEIN (TIR-NBS CLASS)-RELATED"/>
    <property type="match status" value="1"/>
</dbReference>
<accession>A0ABD3LE99</accession>
<dbReference type="EMBL" id="JBJKBG010000002">
    <property type="protein sequence ID" value="KAL3750138.1"/>
    <property type="molecule type" value="Genomic_DNA"/>
</dbReference>
<comment type="caution">
    <text evidence="3">The sequence shown here is derived from an EMBL/GenBank/DDBJ whole genome shotgun (WGS) entry which is preliminary data.</text>
</comment>
<feature type="domain" description="TIR" evidence="2">
    <location>
        <begin position="117"/>
        <end position="287"/>
    </location>
</feature>